<organism evidence="1 2">
    <name type="scientific">Paenibacillus aceti</name>
    <dbReference type="NCBI Taxonomy" id="1820010"/>
    <lineage>
        <taxon>Bacteria</taxon>
        <taxon>Bacillati</taxon>
        <taxon>Bacillota</taxon>
        <taxon>Bacilli</taxon>
        <taxon>Bacillales</taxon>
        <taxon>Paenibacillaceae</taxon>
        <taxon>Paenibacillus</taxon>
    </lineage>
</organism>
<dbReference type="Proteomes" id="UP000608420">
    <property type="component" value="Unassembled WGS sequence"/>
</dbReference>
<accession>A0ABQ1VU11</accession>
<evidence type="ECO:0000313" key="2">
    <source>
        <dbReference type="Proteomes" id="UP000608420"/>
    </source>
</evidence>
<evidence type="ECO:0000313" key="1">
    <source>
        <dbReference type="EMBL" id="GGF99050.1"/>
    </source>
</evidence>
<name>A0ABQ1VU11_9BACL</name>
<keyword evidence="2" id="KW-1185">Reference proteome</keyword>
<proteinExistence type="predicted"/>
<protein>
    <submittedName>
        <fullName evidence="1">Uncharacterized protein</fullName>
    </submittedName>
</protein>
<comment type="caution">
    <text evidence="1">The sequence shown here is derived from an EMBL/GenBank/DDBJ whole genome shotgun (WGS) entry which is preliminary data.</text>
</comment>
<reference evidence="2" key="1">
    <citation type="journal article" date="2019" name="Int. J. Syst. Evol. Microbiol.">
        <title>The Global Catalogue of Microorganisms (GCM) 10K type strain sequencing project: providing services to taxonomists for standard genome sequencing and annotation.</title>
        <authorList>
            <consortium name="The Broad Institute Genomics Platform"/>
            <consortium name="The Broad Institute Genome Sequencing Center for Infectious Disease"/>
            <person name="Wu L."/>
            <person name="Ma J."/>
        </authorList>
    </citation>
    <scope>NUCLEOTIDE SEQUENCE [LARGE SCALE GENOMIC DNA]</scope>
    <source>
        <strain evidence="2">CGMCC 1.15420</strain>
    </source>
</reference>
<dbReference type="EMBL" id="BMIW01000012">
    <property type="protein sequence ID" value="GGF99050.1"/>
    <property type="molecule type" value="Genomic_DNA"/>
</dbReference>
<sequence length="71" mass="7697">MKSLHFCRFGGWLRFSGGLQGYDTKLRIQSSGTKLWRGNDSPYVATNSITDSIRGTNLVTNCLGGKATAIA</sequence>
<gene>
    <name evidence="1" type="ORF">GCM10010913_21040</name>
</gene>